<gene>
    <name evidence="3" type="ORF">ACFQSB_27190</name>
</gene>
<organism evidence="3 4">
    <name type="scientific">Sphaerisporangium rhizosphaerae</name>
    <dbReference type="NCBI Taxonomy" id="2269375"/>
    <lineage>
        <taxon>Bacteria</taxon>
        <taxon>Bacillati</taxon>
        <taxon>Actinomycetota</taxon>
        <taxon>Actinomycetes</taxon>
        <taxon>Streptosporangiales</taxon>
        <taxon>Streptosporangiaceae</taxon>
        <taxon>Sphaerisporangium</taxon>
    </lineage>
</organism>
<evidence type="ECO:0000256" key="1">
    <source>
        <dbReference type="SAM" id="MobiDB-lite"/>
    </source>
</evidence>
<dbReference type="RefSeq" id="WP_380829758.1">
    <property type="nucleotide sequence ID" value="NZ_JBHTCG010000022.1"/>
</dbReference>
<dbReference type="SUPFAM" id="SSF50494">
    <property type="entry name" value="Trypsin-like serine proteases"/>
    <property type="match status" value="1"/>
</dbReference>
<protein>
    <recommendedName>
        <fullName evidence="5">Streptogrisin C</fullName>
    </recommendedName>
</protein>
<feature type="signal peptide" evidence="2">
    <location>
        <begin position="1"/>
        <end position="34"/>
    </location>
</feature>
<keyword evidence="4" id="KW-1185">Reference proteome</keyword>
<dbReference type="InterPro" id="IPR009003">
    <property type="entry name" value="Peptidase_S1_PA"/>
</dbReference>
<evidence type="ECO:0000313" key="4">
    <source>
        <dbReference type="Proteomes" id="UP001596496"/>
    </source>
</evidence>
<dbReference type="EMBL" id="JBHTCG010000022">
    <property type="protein sequence ID" value="MFC7385921.1"/>
    <property type="molecule type" value="Genomic_DNA"/>
</dbReference>
<feature type="chain" id="PRO_5045182087" description="Streptogrisin C" evidence="2">
    <location>
        <begin position="35"/>
        <end position="418"/>
    </location>
</feature>
<reference evidence="4" key="1">
    <citation type="journal article" date="2019" name="Int. J. Syst. Evol. Microbiol.">
        <title>The Global Catalogue of Microorganisms (GCM) 10K type strain sequencing project: providing services to taxonomists for standard genome sequencing and annotation.</title>
        <authorList>
            <consortium name="The Broad Institute Genomics Platform"/>
            <consortium name="The Broad Institute Genome Sequencing Center for Infectious Disease"/>
            <person name="Wu L."/>
            <person name="Ma J."/>
        </authorList>
    </citation>
    <scope>NUCLEOTIDE SEQUENCE [LARGE SCALE GENOMIC DNA]</scope>
    <source>
        <strain evidence="4">CECT 7649</strain>
    </source>
</reference>
<feature type="region of interest" description="Disordered" evidence="1">
    <location>
        <begin position="33"/>
        <end position="55"/>
    </location>
</feature>
<comment type="caution">
    <text evidence="3">The sequence shown here is derived from an EMBL/GenBank/DDBJ whole genome shotgun (WGS) entry which is preliminary data.</text>
</comment>
<proteinExistence type="predicted"/>
<evidence type="ECO:0000256" key="2">
    <source>
        <dbReference type="SAM" id="SignalP"/>
    </source>
</evidence>
<accession>A0ABW2PFH1</accession>
<sequence length="418" mass="43500">MNIRPSSRRSPRLRRLALVVGLMLAAAGMGTAQAASAPDPVKPRTTGSVEHTGPVPGGYASWKDLLLDQQKMVRAADRITAALPGDGGGYAGLVAAPESRELRVYWKGRPPKAIDDLVGRLRREVAISVLPARYSARELEGEANRLIRANRDLITSIEPLQDGSGLNATTASAGATRTAISGAAVPVSVEPGVRPKVASRWDDSPPWWGGSVWGTPSPACTTGFAVTYQGVSKMLSSAHCASVGQTAADPTGQVIGTVTHSNASRDVLLIGTSAGSQVFNNPVNSVATEFNNAVIGTTSSVVGQYVCTSGGFSGTNCTIRITAVNVTINVGWLIQGTVRAEQQSFTNAAGGGDSGGPVEVTNPSNTNQVYAAGIITATDYGTQVPCTGYRPTGRVCTWRIYYSPWSNATTAFPGITLP</sequence>
<name>A0ABW2PFH1_9ACTN</name>
<keyword evidence="2" id="KW-0732">Signal</keyword>
<evidence type="ECO:0008006" key="5">
    <source>
        <dbReference type="Google" id="ProtNLM"/>
    </source>
</evidence>
<dbReference type="InterPro" id="IPR043504">
    <property type="entry name" value="Peptidase_S1_PA_chymotrypsin"/>
</dbReference>
<evidence type="ECO:0000313" key="3">
    <source>
        <dbReference type="EMBL" id="MFC7385921.1"/>
    </source>
</evidence>
<dbReference type="Proteomes" id="UP001596496">
    <property type="component" value="Unassembled WGS sequence"/>
</dbReference>
<dbReference type="Gene3D" id="2.40.10.10">
    <property type="entry name" value="Trypsin-like serine proteases"/>
    <property type="match status" value="2"/>
</dbReference>